<proteinExistence type="predicted"/>
<dbReference type="Proteomes" id="UP000306236">
    <property type="component" value="Unassembled WGS sequence"/>
</dbReference>
<name>A0A4S5C199_9BURK</name>
<evidence type="ECO:0000313" key="1">
    <source>
        <dbReference type="EMBL" id="THJ36176.1"/>
    </source>
</evidence>
<dbReference type="RefSeq" id="WP_136405082.1">
    <property type="nucleotide sequence ID" value="NZ_SSWX01000002.1"/>
</dbReference>
<sequence length="161" mass="16321">MAKVTKKQAHRNALGSTPWGNLSALRFVLETNAAGAALDASSDAPLAIGDVVVLGQIPAGFRVVDSAVIVSEGMTATITGDLGFAYNDGVDSATVPQDAVYFGAGLNLATAAHLRKATSKGSVLLPKDADLTLKVNVAANAKASKIEVIVYAIAEGVATAQ</sequence>
<dbReference type="AlphaFoldDB" id="A0A4S5C199"/>
<gene>
    <name evidence="1" type="ORF">E8K88_02620</name>
</gene>
<dbReference type="EMBL" id="SSWX01000002">
    <property type="protein sequence ID" value="THJ36176.1"/>
    <property type="molecule type" value="Genomic_DNA"/>
</dbReference>
<accession>A0A4S5C199</accession>
<organism evidence="1 2">
    <name type="scientific">Lampropedia aestuarii</name>
    <dbReference type="NCBI Taxonomy" id="2562762"/>
    <lineage>
        <taxon>Bacteria</taxon>
        <taxon>Pseudomonadati</taxon>
        <taxon>Pseudomonadota</taxon>
        <taxon>Betaproteobacteria</taxon>
        <taxon>Burkholderiales</taxon>
        <taxon>Comamonadaceae</taxon>
        <taxon>Lampropedia</taxon>
    </lineage>
</organism>
<keyword evidence="2" id="KW-1185">Reference proteome</keyword>
<evidence type="ECO:0000313" key="2">
    <source>
        <dbReference type="Proteomes" id="UP000306236"/>
    </source>
</evidence>
<reference evidence="1 2" key="1">
    <citation type="submission" date="2019-04" db="EMBL/GenBank/DDBJ databases">
        <title>Lampropedia sp YIM MLB12 draf genome.</title>
        <authorList>
            <person name="Wang Y.-X."/>
        </authorList>
    </citation>
    <scope>NUCLEOTIDE SEQUENCE [LARGE SCALE GENOMIC DNA]</scope>
    <source>
        <strain evidence="1 2">YIM MLB12</strain>
    </source>
</reference>
<dbReference type="OrthoDB" id="6686945at2"/>
<protein>
    <submittedName>
        <fullName evidence="1">Uncharacterized protein</fullName>
    </submittedName>
</protein>
<comment type="caution">
    <text evidence="1">The sequence shown here is derived from an EMBL/GenBank/DDBJ whole genome shotgun (WGS) entry which is preliminary data.</text>
</comment>